<protein>
    <recommendedName>
        <fullName evidence="4">DUF2946 domain-containing protein</fullName>
    </recommendedName>
</protein>
<keyword evidence="1" id="KW-0472">Membrane</keyword>
<feature type="transmembrane region" description="Helical" evidence="1">
    <location>
        <begin position="16"/>
        <end position="44"/>
    </location>
</feature>
<proteinExistence type="predicted"/>
<dbReference type="Proteomes" id="UP000031631">
    <property type="component" value="Chromosome"/>
</dbReference>
<sequence length="126" mass="14094">MCLLSPGRSSFSMFRLMYYFAGALMPYRLINIWLIISILGYSLVLAADIHGELLLQDNPGYVEKISHDKAADTDCGHCSHGTLHILGLENAFVFYLAQLNSPLRDDHQISFIPPIPQVIHRPPISA</sequence>
<name>A0A7U6GIR1_9GAMM</name>
<dbReference type="AlphaFoldDB" id="A0A7U6GIR1"/>
<evidence type="ECO:0000313" key="2">
    <source>
        <dbReference type="EMBL" id="BAO44389.1"/>
    </source>
</evidence>
<keyword evidence="1" id="KW-0812">Transmembrane</keyword>
<reference evidence="2 3" key="1">
    <citation type="journal article" date="2014" name="PLoS ONE">
        <title>Physiological and genomic features of a novel sulfur-oxidizing gammaproteobacterium belonging to a previously uncultivated symbiotic lineage isolated from a hydrothermal vent.</title>
        <authorList>
            <person name="Nunoura T."/>
            <person name="Takaki Y."/>
            <person name="Kazama H."/>
            <person name="Kakuta J."/>
            <person name="Shimamura S."/>
            <person name="Makita H."/>
            <person name="Hirai M."/>
            <person name="Miyazaki M."/>
            <person name="Takai K."/>
        </authorList>
    </citation>
    <scope>NUCLEOTIDE SEQUENCE [LARGE SCALE GENOMIC DNA]</scope>
    <source>
        <strain evidence="2 3">Hiromi1</strain>
    </source>
</reference>
<gene>
    <name evidence="2" type="ORF">TBH_C1468</name>
</gene>
<keyword evidence="1" id="KW-1133">Transmembrane helix</keyword>
<dbReference type="KEGG" id="tbn:TBH_C1468"/>
<evidence type="ECO:0008006" key="4">
    <source>
        <dbReference type="Google" id="ProtNLM"/>
    </source>
</evidence>
<accession>A0A7U6GIR1</accession>
<dbReference type="EMBL" id="AP012273">
    <property type="protein sequence ID" value="BAO44389.1"/>
    <property type="molecule type" value="Genomic_DNA"/>
</dbReference>
<keyword evidence="3" id="KW-1185">Reference proteome</keyword>
<evidence type="ECO:0000256" key="1">
    <source>
        <dbReference type="SAM" id="Phobius"/>
    </source>
</evidence>
<evidence type="ECO:0000313" key="3">
    <source>
        <dbReference type="Proteomes" id="UP000031631"/>
    </source>
</evidence>
<organism evidence="2 3">
    <name type="scientific">Thiolapillus brandeum</name>
    <dbReference type="NCBI Taxonomy" id="1076588"/>
    <lineage>
        <taxon>Bacteria</taxon>
        <taxon>Pseudomonadati</taxon>
        <taxon>Pseudomonadota</taxon>
        <taxon>Gammaproteobacteria</taxon>
        <taxon>Chromatiales</taxon>
        <taxon>Sedimenticolaceae</taxon>
        <taxon>Thiolapillus</taxon>
    </lineage>
</organism>